<dbReference type="EMBL" id="CP040098">
    <property type="protein sequence ID" value="QCQ22389.1"/>
    <property type="molecule type" value="Genomic_DNA"/>
</dbReference>
<dbReference type="KEGG" id="dax:FDQ92_09585"/>
<sequence>MEPTEATRLSESRRKTPELLAPAGNLESFFAALESGADAVYLGLKELNARALAPNFTLDDLARIIPYAHARDAAVHVALNSLVTALEFPRILDLLQSLADLAPDAVIVQDPGIFQLARDRFPTLTLHASTLMGAHNAAGVNALARLGASRIVLARELSFDEIRDITRTTTAEIEIFVHGALCFSFSGLCLASSFRGGHSGLQGRCVQPCRLKFRQGKREGYFLSCNDFSALDWIPRLKALRIAAFKIEGRMKSADYIAQVVRAYRDVMDAPPDRHSEAIAHARERLGLAPARKLTQGHLEGENASGILTPHRSGSSGLWVGNVLTVEEKRVLVDLRHGIRKGDRLRTESPDGREQKPFAVQALLSLETSAPREEAGPGEKIFLKAARDLQPGERLFRIGGQLEDPVRWRRVLLDAVPKPRPYRKTFPAPDSVSDSWPTVPARHSHFAETLLVKVGRYEELGNAMASPAHGVLLTASKPNLERLAKARLHPAQKKRFAWSLPPVILPKDLDYYQRAVRWFVDRGYRNWELNNWGHFDFFRETERLVLAAGHRFNVRNPAALAALGAQGCARTVLSLEITGREIQRLLRSPLGSVPVVTVYAWPALFTSRLKPALLAGKPFVTPRNEPYLLLSESGITAVYADRPVSWLARLAPLRSWGVRCFLIDLSEGPRRNPKDLERVLSGFKRGRADEPFSEFNWDREPVKHRASLKDRR</sequence>
<dbReference type="Pfam" id="PF01136">
    <property type="entry name" value="Peptidase_U32"/>
    <property type="match status" value="1"/>
</dbReference>
<dbReference type="OrthoDB" id="9807498at2"/>
<accession>A0A4P8L3E2</accession>
<proteinExistence type="predicted"/>
<protein>
    <submittedName>
        <fullName evidence="1">U32 family peptidase</fullName>
    </submittedName>
</protein>
<dbReference type="Proteomes" id="UP000298602">
    <property type="component" value="Chromosome"/>
</dbReference>
<gene>
    <name evidence="1" type="ORF">FDQ92_09585</name>
</gene>
<reference evidence="1 2" key="2">
    <citation type="submission" date="2019-05" db="EMBL/GenBank/DDBJ databases">
        <authorList>
            <person name="Suflita J.M."/>
            <person name="Marks C.R."/>
        </authorList>
    </citation>
    <scope>NUCLEOTIDE SEQUENCE [LARGE SCALE GENOMIC DNA]</scope>
    <source>
        <strain evidence="1 2">ALDC</strain>
    </source>
</reference>
<evidence type="ECO:0000313" key="1">
    <source>
        <dbReference type="EMBL" id="QCQ22389.1"/>
    </source>
</evidence>
<dbReference type="PANTHER" id="PTHR30217">
    <property type="entry name" value="PEPTIDASE U32 FAMILY"/>
    <property type="match status" value="1"/>
</dbReference>
<evidence type="ECO:0000313" key="2">
    <source>
        <dbReference type="Proteomes" id="UP000298602"/>
    </source>
</evidence>
<keyword evidence="2" id="KW-1185">Reference proteome</keyword>
<name>A0A4P8L3E2_9BACT</name>
<dbReference type="PANTHER" id="PTHR30217:SF10">
    <property type="entry name" value="23S RRNA 5-HYDROXYCYTIDINE C2501 SYNTHASE"/>
    <property type="match status" value="1"/>
</dbReference>
<dbReference type="InterPro" id="IPR051454">
    <property type="entry name" value="RNA/ubiquinone_mod_enzymes"/>
</dbReference>
<dbReference type="InterPro" id="IPR001539">
    <property type="entry name" value="Peptidase_U32"/>
</dbReference>
<organism evidence="1 2">
    <name type="scientific">Desulfoglaeba alkanexedens ALDC</name>
    <dbReference type="NCBI Taxonomy" id="980445"/>
    <lineage>
        <taxon>Bacteria</taxon>
        <taxon>Pseudomonadati</taxon>
        <taxon>Thermodesulfobacteriota</taxon>
        <taxon>Syntrophobacteria</taxon>
        <taxon>Syntrophobacterales</taxon>
        <taxon>Syntrophobacteraceae</taxon>
        <taxon>Desulfoglaeba</taxon>
    </lineage>
</organism>
<reference evidence="1 2" key="1">
    <citation type="submission" date="2019-05" db="EMBL/GenBank/DDBJ databases">
        <title>The Complete Genome Sequence of the n-alkane-degrading Desulfoglaeba alkanexedens ALDC reveals multiple alkylsuccinate synthase gene clusters.</title>
        <authorList>
            <person name="Callaghan A.V."/>
            <person name="Davidova I.A."/>
            <person name="Duncan K.E."/>
            <person name="Morris B."/>
            <person name="McInerney M.J."/>
        </authorList>
    </citation>
    <scope>NUCLEOTIDE SEQUENCE [LARGE SCALE GENOMIC DNA]</scope>
    <source>
        <strain evidence="1 2">ALDC</strain>
    </source>
</reference>
<dbReference type="AlphaFoldDB" id="A0A4P8L3E2"/>